<dbReference type="PROSITE" id="PS51257">
    <property type="entry name" value="PROKAR_LIPOPROTEIN"/>
    <property type="match status" value="1"/>
</dbReference>
<comment type="caution">
    <text evidence="1">The sequence shown here is derived from an EMBL/GenBank/DDBJ whole genome shotgun (WGS) entry which is preliminary data.</text>
</comment>
<accession>A0A1E5VJR5</accession>
<keyword evidence="2" id="KW-1185">Reference proteome</keyword>
<organism evidence="1 2">
    <name type="scientific">Dichanthelium oligosanthes</name>
    <dbReference type="NCBI Taxonomy" id="888268"/>
    <lineage>
        <taxon>Eukaryota</taxon>
        <taxon>Viridiplantae</taxon>
        <taxon>Streptophyta</taxon>
        <taxon>Embryophyta</taxon>
        <taxon>Tracheophyta</taxon>
        <taxon>Spermatophyta</taxon>
        <taxon>Magnoliopsida</taxon>
        <taxon>Liliopsida</taxon>
        <taxon>Poales</taxon>
        <taxon>Poaceae</taxon>
        <taxon>PACMAD clade</taxon>
        <taxon>Panicoideae</taxon>
        <taxon>Panicodae</taxon>
        <taxon>Paniceae</taxon>
        <taxon>Dichantheliinae</taxon>
        <taxon>Dichanthelium</taxon>
    </lineage>
</organism>
<gene>
    <name evidence="1" type="ORF">BAE44_0013634</name>
</gene>
<protein>
    <submittedName>
        <fullName evidence="1">Uncharacterized protein</fullName>
    </submittedName>
</protein>
<proteinExistence type="predicted"/>
<dbReference type="Proteomes" id="UP000095767">
    <property type="component" value="Unassembled WGS sequence"/>
</dbReference>
<dbReference type="EMBL" id="LWDX02037432">
    <property type="protein sequence ID" value="OEL25349.1"/>
    <property type="molecule type" value="Genomic_DNA"/>
</dbReference>
<dbReference type="AlphaFoldDB" id="A0A1E5VJR5"/>
<sequence length="38" mass="4360">MRVRSIHSIFLSAGCVNAIIYHHHLVSLYPPLPPNSYR</sequence>
<reference evidence="1 2" key="1">
    <citation type="submission" date="2016-09" db="EMBL/GenBank/DDBJ databases">
        <title>The draft genome of Dichanthelium oligosanthes: A C3 panicoid grass species.</title>
        <authorList>
            <person name="Studer A.J."/>
            <person name="Schnable J.C."/>
            <person name="Brutnell T.P."/>
        </authorList>
    </citation>
    <scope>NUCLEOTIDE SEQUENCE [LARGE SCALE GENOMIC DNA]</scope>
    <source>
        <strain evidence="2">cv. Kellogg 1175</strain>
        <tissue evidence="1">Leaf</tissue>
    </source>
</reference>
<evidence type="ECO:0000313" key="1">
    <source>
        <dbReference type="EMBL" id="OEL25349.1"/>
    </source>
</evidence>
<evidence type="ECO:0000313" key="2">
    <source>
        <dbReference type="Proteomes" id="UP000095767"/>
    </source>
</evidence>
<name>A0A1E5VJR5_9POAL</name>